<evidence type="ECO:0000313" key="3">
    <source>
        <dbReference type="EMBL" id="RLE52609.1"/>
    </source>
</evidence>
<dbReference type="InterPro" id="IPR013785">
    <property type="entry name" value="Aldolase_TIM"/>
</dbReference>
<dbReference type="GO" id="GO:0051539">
    <property type="term" value="F:4 iron, 4 sulfur cluster binding"/>
    <property type="evidence" value="ECO:0007669"/>
    <property type="project" value="UniProtKB-KW"/>
</dbReference>
<dbReference type="Proteomes" id="UP000269499">
    <property type="component" value="Unassembled WGS sequence"/>
</dbReference>
<protein>
    <recommendedName>
        <fullName evidence="2">Molybdenum cofactor biosynthesis protein A-like twitch domain-containing protein</fullName>
    </recommendedName>
</protein>
<dbReference type="GO" id="GO:0061799">
    <property type="term" value="F:cyclic pyranopterin monophosphate synthase activity"/>
    <property type="evidence" value="ECO:0007669"/>
    <property type="project" value="TreeGrafter"/>
</dbReference>
<keyword evidence="1" id="KW-0501">Molybdenum cofactor biosynthesis</keyword>
<name>A0A497EZW7_9CREN</name>
<proteinExistence type="predicted"/>
<gene>
    <name evidence="3" type="ORF">DRJ26_04495</name>
</gene>
<dbReference type="InterPro" id="IPR058240">
    <property type="entry name" value="rSAM_sf"/>
</dbReference>
<evidence type="ECO:0000313" key="4">
    <source>
        <dbReference type="Proteomes" id="UP000269499"/>
    </source>
</evidence>
<dbReference type="GO" id="GO:0061798">
    <property type="term" value="F:GTP 3',8'-cyclase activity"/>
    <property type="evidence" value="ECO:0007669"/>
    <property type="project" value="TreeGrafter"/>
</dbReference>
<evidence type="ECO:0000256" key="1">
    <source>
        <dbReference type="ARBA" id="ARBA00023150"/>
    </source>
</evidence>
<dbReference type="InterPro" id="IPR010505">
    <property type="entry name" value="MoaA_twitch"/>
</dbReference>
<dbReference type="PANTHER" id="PTHR22960:SF0">
    <property type="entry name" value="MOLYBDENUM COFACTOR BIOSYNTHESIS PROTEIN 1"/>
    <property type="match status" value="1"/>
</dbReference>
<dbReference type="AlphaFoldDB" id="A0A497EZW7"/>
<reference evidence="3 4" key="1">
    <citation type="submission" date="2018-06" db="EMBL/GenBank/DDBJ databases">
        <title>Extensive metabolic versatility and redundancy in microbially diverse, dynamic hydrothermal sediments.</title>
        <authorList>
            <person name="Dombrowski N."/>
            <person name="Teske A."/>
            <person name="Baker B.J."/>
        </authorList>
    </citation>
    <scope>NUCLEOTIDE SEQUENCE [LARGE SCALE GENOMIC DNA]</scope>
    <source>
        <strain evidence="3">B20_G2</strain>
    </source>
</reference>
<comment type="caution">
    <text evidence="3">The sequence shown here is derived from an EMBL/GenBank/DDBJ whole genome shotgun (WGS) entry which is preliminary data.</text>
</comment>
<sequence length="157" mass="18475">MRGVNDSEVEDMIEFAKNHKVILQLIELEPVGIDRKIYDKFHLDLKQIENELRTKARKVIVRKDMQNRRKYLLPEGVEVEIVKPIEDGSFCAACTRMRVTADGKLKPCLMRNDNLVDILSKMRRGASRDEIERLFVTAARRREPYWKLRDTQLRCST</sequence>
<feature type="domain" description="Molybdenum cofactor biosynthesis protein A-like twitch" evidence="2">
    <location>
        <begin position="22"/>
        <end position="147"/>
    </location>
</feature>
<dbReference type="Gene3D" id="3.20.20.70">
    <property type="entry name" value="Aldolase class I"/>
    <property type="match status" value="1"/>
</dbReference>
<evidence type="ECO:0000259" key="2">
    <source>
        <dbReference type="Pfam" id="PF06463"/>
    </source>
</evidence>
<dbReference type="Pfam" id="PF06463">
    <property type="entry name" value="Mob_synth_C"/>
    <property type="match status" value="1"/>
</dbReference>
<dbReference type="EMBL" id="QMRA01000108">
    <property type="protein sequence ID" value="RLE52609.1"/>
    <property type="molecule type" value="Genomic_DNA"/>
</dbReference>
<dbReference type="InterPro" id="IPR050105">
    <property type="entry name" value="MoCo_biosynth_MoaA/MoaC"/>
</dbReference>
<accession>A0A497EZW7</accession>
<dbReference type="GO" id="GO:0006777">
    <property type="term" value="P:Mo-molybdopterin cofactor biosynthetic process"/>
    <property type="evidence" value="ECO:0007669"/>
    <property type="project" value="UniProtKB-KW"/>
</dbReference>
<dbReference type="SUPFAM" id="SSF102114">
    <property type="entry name" value="Radical SAM enzymes"/>
    <property type="match status" value="1"/>
</dbReference>
<dbReference type="PANTHER" id="PTHR22960">
    <property type="entry name" value="MOLYBDOPTERIN COFACTOR SYNTHESIS PROTEIN A"/>
    <property type="match status" value="1"/>
</dbReference>
<organism evidence="3 4">
    <name type="scientific">Thermoproteota archaeon</name>
    <dbReference type="NCBI Taxonomy" id="2056631"/>
    <lineage>
        <taxon>Archaea</taxon>
        <taxon>Thermoproteota</taxon>
    </lineage>
</organism>
<dbReference type="CDD" id="cd21117">
    <property type="entry name" value="Twitch_MoaA"/>
    <property type="match status" value="1"/>
</dbReference>